<dbReference type="eggNOG" id="KOG3619">
    <property type="taxonomic scope" value="Eukaryota"/>
</dbReference>
<evidence type="ECO:0000256" key="10">
    <source>
        <dbReference type="ARBA" id="ARBA00023136"/>
    </source>
</evidence>
<keyword evidence="7" id="KW-0067">ATP-binding</keyword>
<evidence type="ECO:0000256" key="3">
    <source>
        <dbReference type="ARBA" id="ARBA00012201"/>
    </source>
</evidence>
<dbReference type="GO" id="GO:0005524">
    <property type="term" value="F:ATP binding"/>
    <property type="evidence" value="ECO:0007669"/>
    <property type="project" value="UniProtKB-KW"/>
</dbReference>
<comment type="catalytic activity">
    <reaction evidence="1">
        <text>ATP = 3',5'-cyclic AMP + diphosphate</text>
        <dbReference type="Rhea" id="RHEA:15389"/>
        <dbReference type="ChEBI" id="CHEBI:30616"/>
        <dbReference type="ChEBI" id="CHEBI:33019"/>
        <dbReference type="ChEBI" id="CHEBI:58165"/>
        <dbReference type="EC" id="4.6.1.1"/>
    </reaction>
</comment>
<protein>
    <recommendedName>
        <fullName evidence="3">adenylate cyclase</fullName>
        <ecNumber evidence="3">4.6.1.1</ecNumber>
    </recommendedName>
</protein>
<gene>
    <name evidence="13" type="ORF">TVAG_353620</name>
</gene>
<keyword evidence="5" id="KW-0479">Metal-binding</keyword>
<reference evidence="13" key="1">
    <citation type="submission" date="2006-10" db="EMBL/GenBank/DDBJ databases">
        <authorList>
            <person name="Amadeo P."/>
            <person name="Zhao Q."/>
            <person name="Wortman J."/>
            <person name="Fraser-Liggett C."/>
            <person name="Carlton J."/>
        </authorList>
    </citation>
    <scope>NUCLEOTIDE SEQUENCE</scope>
    <source>
        <strain evidence="13">G3</strain>
    </source>
</reference>
<dbReference type="EC" id="4.6.1.1" evidence="3"/>
<dbReference type="OMA" id="TSIEMIY"/>
<evidence type="ECO:0000256" key="6">
    <source>
        <dbReference type="ARBA" id="ARBA00022741"/>
    </source>
</evidence>
<keyword evidence="11" id="KW-0456">Lyase</keyword>
<dbReference type="EMBL" id="DS113437">
    <property type="protein sequence ID" value="EAY05921.1"/>
    <property type="molecule type" value="Genomic_DNA"/>
</dbReference>
<keyword evidence="10" id="KW-0472">Membrane</keyword>
<organism evidence="13 14">
    <name type="scientific">Trichomonas vaginalis (strain ATCC PRA-98 / G3)</name>
    <dbReference type="NCBI Taxonomy" id="412133"/>
    <lineage>
        <taxon>Eukaryota</taxon>
        <taxon>Metamonada</taxon>
        <taxon>Parabasalia</taxon>
        <taxon>Trichomonadida</taxon>
        <taxon>Trichomonadidae</taxon>
        <taxon>Trichomonas</taxon>
    </lineage>
</organism>
<dbReference type="OrthoDB" id="10261550at2759"/>
<keyword evidence="8" id="KW-0460">Magnesium</keyword>
<evidence type="ECO:0000256" key="4">
    <source>
        <dbReference type="ARBA" id="ARBA00022692"/>
    </source>
</evidence>
<keyword evidence="6" id="KW-0547">Nucleotide-binding</keyword>
<dbReference type="AlphaFoldDB" id="A2EN84"/>
<dbReference type="GO" id="GO:0009190">
    <property type="term" value="P:cyclic nucleotide biosynthetic process"/>
    <property type="evidence" value="ECO:0007669"/>
    <property type="project" value="InterPro"/>
</dbReference>
<evidence type="ECO:0000313" key="13">
    <source>
        <dbReference type="EMBL" id="EAY05921.1"/>
    </source>
</evidence>
<accession>A2EN84</accession>
<sequence>MAEYPSITKFKLIGDVYMAAAGLFQDPEDTSNKHAEDAVKVCIAVQRSLEDINTRLNSSLEVRIGINSGGPLIGGVLGTDKPTFDIIGDPINIAARLQSTDIPGRIHISEKTKELIQELDFEIETRGPVFLKGKGQMMTYFVWDKQHSTSIEMIYSKDSFDA</sequence>
<dbReference type="InParanoid" id="A2EN84"/>
<evidence type="ECO:0000256" key="11">
    <source>
        <dbReference type="ARBA" id="ARBA00023239"/>
    </source>
</evidence>
<name>A2EN84_TRIV3</name>
<dbReference type="GO" id="GO:0035556">
    <property type="term" value="P:intracellular signal transduction"/>
    <property type="evidence" value="ECO:0007669"/>
    <property type="project" value="InterPro"/>
</dbReference>
<evidence type="ECO:0000256" key="8">
    <source>
        <dbReference type="ARBA" id="ARBA00022842"/>
    </source>
</evidence>
<reference evidence="13" key="2">
    <citation type="journal article" date="2007" name="Science">
        <title>Draft genome sequence of the sexually transmitted pathogen Trichomonas vaginalis.</title>
        <authorList>
            <person name="Carlton J.M."/>
            <person name="Hirt R.P."/>
            <person name="Silva J.C."/>
            <person name="Delcher A.L."/>
            <person name="Schatz M."/>
            <person name="Zhao Q."/>
            <person name="Wortman J.R."/>
            <person name="Bidwell S.L."/>
            <person name="Alsmark U.C.M."/>
            <person name="Besteiro S."/>
            <person name="Sicheritz-Ponten T."/>
            <person name="Noel C.J."/>
            <person name="Dacks J.B."/>
            <person name="Foster P.G."/>
            <person name="Simillion C."/>
            <person name="Van de Peer Y."/>
            <person name="Miranda-Saavedra D."/>
            <person name="Barton G.J."/>
            <person name="Westrop G.D."/>
            <person name="Mueller S."/>
            <person name="Dessi D."/>
            <person name="Fiori P.L."/>
            <person name="Ren Q."/>
            <person name="Paulsen I."/>
            <person name="Zhang H."/>
            <person name="Bastida-Corcuera F.D."/>
            <person name="Simoes-Barbosa A."/>
            <person name="Brown M.T."/>
            <person name="Hayes R.D."/>
            <person name="Mukherjee M."/>
            <person name="Okumura C.Y."/>
            <person name="Schneider R."/>
            <person name="Smith A.J."/>
            <person name="Vanacova S."/>
            <person name="Villalvazo M."/>
            <person name="Haas B.J."/>
            <person name="Pertea M."/>
            <person name="Feldblyum T.V."/>
            <person name="Utterback T.R."/>
            <person name="Shu C.L."/>
            <person name="Osoegawa K."/>
            <person name="de Jong P.J."/>
            <person name="Hrdy I."/>
            <person name="Horvathova L."/>
            <person name="Zubacova Z."/>
            <person name="Dolezal P."/>
            <person name="Malik S.B."/>
            <person name="Logsdon J.M. Jr."/>
            <person name="Henze K."/>
            <person name="Gupta A."/>
            <person name="Wang C.C."/>
            <person name="Dunne R.L."/>
            <person name="Upcroft J.A."/>
            <person name="Upcroft P."/>
            <person name="White O."/>
            <person name="Salzberg S.L."/>
            <person name="Tang P."/>
            <person name="Chiu C.-H."/>
            <person name="Lee Y.-S."/>
            <person name="Embley T.M."/>
            <person name="Coombs G.H."/>
            <person name="Mottram J.C."/>
            <person name="Tachezy J."/>
            <person name="Fraser-Liggett C.M."/>
            <person name="Johnson P.J."/>
        </authorList>
    </citation>
    <scope>NUCLEOTIDE SEQUENCE [LARGE SCALE GENOMIC DNA]</scope>
    <source>
        <strain evidence="13">G3</strain>
    </source>
</reference>
<dbReference type="PANTHER" id="PTHR45627">
    <property type="entry name" value="ADENYLATE CYCLASE TYPE 1"/>
    <property type="match status" value="1"/>
</dbReference>
<dbReference type="VEuPathDB" id="TrichDB:TVAGG3_0546090"/>
<dbReference type="Gene3D" id="3.30.70.1230">
    <property type="entry name" value="Nucleotide cyclase"/>
    <property type="match status" value="1"/>
</dbReference>
<comment type="subcellular location">
    <subcellularLocation>
        <location evidence="2">Membrane</location>
        <topology evidence="2">Multi-pass membrane protein</topology>
    </subcellularLocation>
</comment>
<dbReference type="KEGG" id="tva:4763792"/>
<dbReference type="PANTHER" id="PTHR45627:SF12">
    <property type="entry name" value="ADENYLATE CYCLASE TYPE 2"/>
    <property type="match status" value="1"/>
</dbReference>
<feature type="domain" description="Guanylate cyclase" evidence="12">
    <location>
        <begin position="1"/>
        <end position="98"/>
    </location>
</feature>
<dbReference type="SUPFAM" id="SSF55073">
    <property type="entry name" value="Nucleotide cyclase"/>
    <property type="match status" value="1"/>
</dbReference>
<dbReference type="InterPro" id="IPR029787">
    <property type="entry name" value="Nucleotide_cyclase"/>
</dbReference>
<dbReference type="InterPro" id="IPR001054">
    <property type="entry name" value="A/G_cyclase"/>
</dbReference>
<dbReference type="STRING" id="5722.A2EN84"/>
<evidence type="ECO:0000313" key="14">
    <source>
        <dbReference type="Proteomes" id="UP000001542"/>
    </source>
</evidence>
<evidence type="ECO:0000256" key="5">
    <source>
        <dbReference type="ARBA" id="ARBA00022723"/>
    </source>
</evidence>
<dbReference type="VEuPathDB" id="TrichDB:TVAG_353620"/>
<evidence type="ECO:0000256" key="2">
    <source>
        <dbReference type="ARBA" id="ARBA00004141"/>
    </source>
</evidence>
<dbReference type="Pfam" id="PF00211">
    <property type="entry name" value="Guanylate_cyc"/>
    <property type="match status" value="1"/>
</dbReference>
<evidence type="ECO:0000256" key="7">
    <source>
        <dbReference type="ARBA" id="ARBA00022840"/>
    </source>
</evidence>
<evidence type="ECO:0000259" key="12">
    <source>
        <dbReference type="PROSITE" id="PS50125"/>
    </source>
</evidence>
<proteinExistence type="predicted"/>
<keyword evidence="9" id="KW-1133">Transmembrane helix</keyword>
<dbReference type="CDD" id="cd07302">
    <property type="entry name" value="CHD"/>
    <property type="match status" value="1"/>
</dbReference>
<dbReference type="GO" id="GO:0004016">
    <property type="term" value="F:adenylate cyclase activity"/>
    <property type="evidence" value="ECO:0007669"/>
    <property type="project" value="UniProtKB-EC"/>
</dbReference>
<dbReference type="Proteomes" id="UP000001542">
    <property type="component" value="Unassembled WGS sequence"/>
</dbReference>
<keyword evidence="14" id="KW-1185">Reference proteome</keyword>
<evidence type="ECO:0000256" key="1">
    <source>
        <dbReference type="ARBA" id="ARBA00001593"/>
    </source>
</evidence>
<dbReference type="SMR" id="A2EN84"/>
<dbReference type="PROSITE" id="PS50125">
    <property type="entry name" value="GUANYLATE_CYCLASE_2"/>
    <property type="match status" value="1"/>
</dbReference>
<evidence type="ECO:0000256" key="9">
    <source>
        <dbReference type="ARBA" id="ARBA00022989"/>
    </source>
</evidence>
<keyword evidence="4" id="KW-0812">Transmembrane</keyword>
<dbReference type="GO" id="GO:0046872">
    <property type="term" value="F:metal ion binding"/>
    <property type="evidence" value="ECO:0007669"/>
    <property type="project" value="UniProtKB-KW"/>
</dbReference>
<dbReference type="RefSeq" id="XP_001318144.1">
    <property type="nucleotide sequence ID" value="XM_001318109.1"/>
</dbReference>
<dbReference type="GO" id="GO:0016020">
    <property type="term" value="C:membrane"/>
    <property type="evidence" value="ECO:0007669"/>
    <property type="project" value="UniProtKB-SubCell"/>
</dbReference>